<dbReference type="RefSeq" id="XP_002141931.1">
    <property type="nucleotide sequence ID" value="XM_002141895.1"/>
</dbReference>
<dbReference type="Proteomes" id="UP000001460">
    <property type="component" value="Unassembled WGS sequence"/>
</dbReference>
<organism evidence="2 3">
    <name type="scientific">Cryptosporidium muris (strain RN66)</name>
    <dbReference type="NCBI Taxonomy" id="441375"/>
    <lineage>
        <taxon>Eukaryota</taxon>
        <taxon>Sar</taxon>
        <taxon>Alveolata</taxon>
        <taxon>Apicomplexa</taxon>
        <taxon>Conoidasida</taxon>
        <taxon>Coccidia</taxon>
        <taxon>Eucoccidiorida</taxon>
        <taxon>Eimeriorina</taxon>
        <taxon>Cryptosporidiidae</taxon>
        <taxon>Cryptosporidium</taxon>
    </lineage>
</organism>
<feature type="compositionally biased region" description="Basic and acidic residues" evidence="1">
    <location>
        <begin position="14"/>
        <end position="24"/>
    </location>
</feature>
<evidence type="ECO:0000256" key="1">
    <source>
        <dbReference type="SAM" id="MobiDB-lite"/>
    </source>
</evidence>
<feature type="region of interest" description="Disordered" evidence="1">
    <location>
        <begin position="1"/>
        <end position="27"/>
    </location>
</feature>
<dbReference type="VEuPathDB" id="CryptoDB:CMU_005050"/>
<dbReference type="AlphaFoldDB" id="B6AHS5"/>
<keyword evidence="3" id="KW-1185">Reference proteome</keyword>
<protein>
    <submittedName>
        <fullName evidence="2">Uncharacterized protein</fullName>
    </submittedName>
</protein>
<dbReference type="EMBL" id="DS989734">
    <property type="protein sequence ID" value="EEA07582.1"/>
    <property type="molecule type" value="Genomic_DNA"/>
</dbReference>
<dbReference type="OMA" id="CCTWRIK"/>
<dbReference type="OrthoDB" id="337694at2759"/>
<gene>
    <name evidence="2" type="ORF">CMU_005050</name>
</gene>
<evidence type="ECO:0000313" key="2">
    <source>
        <dbReference type="EMBL" id="EEA07582.1"/>
    </source>
</evidence>
<sequence>MSSSLGSINNLTEEETKNLSEEQNRNTSEQQNLDWVNKCCCTWRIKFENNTSNLDHSDININEQSQRVLEFRDSILNQVDNIISGYRRQSILDSISEFEDKLLTIGIGDDKYYNSSDSENSDLEEQYLRGYSDFIKKPNSIIDNNRRVTSPQYISNNKVDIKENKEND</sequence>
<reference evidence="2" key="1">
    <citation type="submission" date="2008-06" db="EMBL/GenBank/DDBJ databases">
        <authorList>
            <person name="Lorenzi H."/>
            <person name="Inman J."/>
            <person name="Miller J."/>
            <person name="Schobel S."/>
            <person name="Amedeo P."/>
            <person name="Caler E.V."/>
            <person name="da Silva J."/>
        </authorList>
    </citation>
    <scope>NUCLEOTIDE SEQUENCE [LARGE SCALE GENOMIC DNA]</scope>
    <source>
        <strain evidence="2">RN66</strain>
    </source>
</reference>
<feature type="compositionally biased region" description="Polar residues" evidence="1">
    <location>
        <begin position="1"/>
        <end position="11"/>
    </location>
</feature>
<accession>B6AHS5</accession>
<evidence type="ECO:0000313" key="3">
    <source>
        <dbReference type="Proteomes" id="UP000001460"/>
    </source>
</evidence>
<name>B6AHS5_CRYMR</name>
<dbReference type="GeneID" id="6997237"/>
<proteinExistence type="predicted"/>